<feature type="domain" description="RRM" evidence="4">
    <location>
        <begin position="117"/>
        <end position="195"/>
    </location>
</feature>
<dbReference type="InParanoid" id="C5DDW2"/>
<dbReference type="Pfam" id="PF00076">
    <property type="entry name" value="RRM_1"/>
    <property type="match status" value="3"/>
</dbReference>
<feature type="compositionally biased region" description="Basic and acidic residues" evidence="3">
    <location>
        <begin position="415"/>
        <end position="425"/>
    </location>
</feature>
<dbReference type="GeneID" id="8291276"/>
<feature type="compositionally biased region" description="Basic and acidic residues" evidence="3">
    <location>
        <begin position="25"/>
        <end position="35"/>
    </location>
</feature>
<dbReference type="PROSITE" id="PS50102">
    <property type="entry name" value="RRM"/>
    <property type="match status" value="3"/>
</dbReference>
<dbReference type="STRING" id="559295.C5DDW2"/>
<dbReference type="PANTHER" id="PTHR48025">
    <property type="entry name" value="OS02G0815200 PROTEIN"/>
    <property type="match status" value="1"/>
</dbReference>
<dbReference type="InterPro" id="IPR000504">
    <property type="entry name" value="RRM_dom"/>
</dbReference>
<gene>
    <name evidence="5" type="ordered locus">KLTH0C04268g</name>
</gene>
<keyword evidence="1 2" id="KW-0694">RNA-binding</keyword>
<dbReference type="SMART" id="SM00360">
    <property type="entry name" value="RRM"/>
    <property type="match status" value="3"/>
</dbReference>
<dbReference type="CDD" id="cd12296">
    <property type="entry name" value="RRM1_Prp24"/>
    <property type="match status" value="1"/>
</dbReference>
<feature type="region of interest" description="Disordered" evidence="3">
    <location>
        <begin position="1"/>
        <end position="35"/>
    </location>
</feature>
<accession>C5DDW2</accession>
<dbReference type="InterPro" id="IPR050502">
    <property type="entry name" value="Euk_RNA-bind_prot"/>
</dbReference>
<reference evidence="5 6" key="1">
    <citation type="journal article" date="2009" name="Genome Res.">
        <title>Comparative genomics of protoploid Saccharomycetaceae.</title>
        <authorList>
            <consortium name="The Genolevures Consortium"/>
            <person name="Souciet J.-L."/>
            <person name="Dujon B."/>
            <person name="Gaillardin C."/>
            <person name="Johnston M."/>
            <person name="Baret P.V."/>
            <person name="Cliften P."/>
            <person name="Sherman D.J."/>
            <person name="Weissenbach J."/>
            <person name="Westhof E."/>
            <person name="Wincker P."/>
            <person name="Jubin C."/>
            <person name="Poulain J."/>
            <person name="Barbe V."/>
            <person name="Segurens B."/>
            <person name="Artiguenave F."/>
            <person name="Anthouard V."/>
            <person name="Vacherie B."/>
            <person name="Val M.-E."/>
            <person name="Fulton R.S."/>
            <person name="Minx P."/>
            <person name="Wilson R."/>
            <person name="Durrens P."/>
            <person name="Jean G."/>
            <person name="Marck C."/>
            <person name="Martin T."/>
            <person name="Nikolski M."/>
            <person name="Rolland T."/>
            <person name="Seret M.-L."/>
            <person name="Casaregola S."/>
            <person name="Despons L."/>
            <person name="Fairhead C."/>
            <person name="Fischer G."/>
            <person name="Lafontaine I."/>
            <person name="Leh V."/>
            <person name="Lemaire M."/>
            <person name="de Montigny J."/>
            <person name="Neuveglise C."/>
            <person name="Thierry A."/>
            <person name="Blanc-Lenfle I."/>
            <person name="Bleykasten C."/>
            <person name="Diffels J."/>
            <person name="Fritsch E."/>
            <person name="Frangeul L."/>
            <person name="Goeffon A."/>
            <person name="Jauniaux N."/>
            <person name="Kachouri-Lafond R."/>
            <person name="Payen C."/>
            <person name="Potier S."/>
            <person name="Pribylova L."/>
            <person name="Ozanne C."/>
            <person name="Richard G.-F."/>
            <person name="Sacerdot C."/>
            <person name="Straub M.-L."/>
            <person name="Talla E."/>
        </authorList>
    </citation>
    <scope>NUCLEOTIDE SEQUENCE [LARGE SCALE GENOMIC DNA]</scope>
    <source>
        <strain evidence="6">ATCC 56472 / CBS 6340 / NRRL Y-8284</strain>
    </source>
</reference>
<dbReference type="EMBL" id="CU928167">
    <property type="protein sequence ID" value="CAR21973.1"/>
    <property type="molecule type" value="Genomic_DNA"/>
</dbReference>
<dbReference type="Gene3D" id="3.30.70.330">
    <property type="match status" value="4"/>
</dbReference>
<dbReference type="eggNOG" id="KOG0128">
    <property type="taxonomic scope" value="Eukaryota"/>
</dbReference>
<feature type="region of interest" description="Disordered" evidence="3">
    <location>
        <begin position="406"/>
        <end position="436"/>
    </location>
</feature>
<dbReference type="HOGENOM" id="CLU_621223_0_0_1"/>
<dbReference type="Pfam" id="PF16842">
    <property type="entry name" value="RRM_occluded"/>
    <property type="match status" value="1"/>
</dbReference>
<dbReference type="CDD" id="cd12299">
    <property type="entry name" value="RRM4_Prp24"/>
    <property type="match status" value="1"/>
</dbReference>
<dbReference type="CDD" id="cd12298">
    <property type="entry name" value="RRM3_Prp24"/>
    <property type="match status" value="1"/>
</dbReference>
<evidence type="ECO:0000313" key="6">
    <source>
        <dbReference type="Proteomes" id="UP000002036"/>
    </source>
</evidence>
<dbReference type="OrthoDB" id="360390at2759"/>
<dbReference type="InterPro" id="IPR034540">
    <property type="entry name" value="Prp24_RRM3"/>
</dbReference>
<dbReference type="InterPro" id="IPR031766">
    <property type="entry name" value="RRM_occluded"/>
</dbReference>
<evidence type="ECO:0000256" key="1">
    <source>
        <dbReference type="ARBA" id="ARBA00022884"/>
    </source>
</evidence>
<feature type="domain" description="RRM" evidence="4">
    <location>
        <begin position="41"/>
        <end position="116"/>
    </location>
</feature>
<keyword evidence="6" id="KW-1185">Reference proteome</keyword>
<dbReference type="Proteomes" id="UP000002036">
    <property type="component" value="Chromosome C"/>
</dbReference>
<dbReference type="KEGG" id="lth:KLTH0C04268g"/>
<dbReference type="OMA" id="AYIDMAS"/>
<dbReference type="GO" id="GO:0003729">
    <property type="term" value="F:mRNA binding"/>
    <property type="evidence" value="ECO:0007669"/>
    <property type="project" value="TreeGrafter"/>
</dbReference>
<dbReference type="InterPro" id="IPR012677">
    <property type="entry name" value="Nucleotide-bd_a/b_plait_sf"/>
</dbReference>
<dbReference type="SUPFAM" id="SSF54928">
    <property type="entry name" value="RNA-binding domain, RBD"/>
    <property type="match status" value="2"/>
</dbReference>
<evidence type="ECO:0000256" key="2">
    <source>
        <dbReference type="PROSITE-ProRule" id="PRU00176"/>
    </source>
</evidence>
<proteinExistence type="predicted"/>
<protein>
    <submittedName>
        <fullName evidence="5">KLTH0C04268p</fullName>
    </submittedName>
</protein>
<dbReference type="FunCoup" id="C5DDW2">
    <property type="interactions" value="151"/>
</dbReference>
<dbReference type="InterPro" id="IPR034397">
    <property type="entry name" value="Prp24_RRM1"/>
</dbReference>
<organism evidence="5 6">
    <name type="scientific">Lachancea thermotolerans (strain ATCC 56472 / CBS 6340 / NRRL Y-8284)</name>
    <name type="common">Yeast</name>
    <name type="synonym">Kluyveromyces thermotolerans</name>
    <dbReference type="NCBI Taxonomy" id="559295"/>
    <lineage>
        <taxon>Eukaryota</taxon>
        <taxon>Fungi</taxon>
        <taxon>Dikarya</taxon>
        <taxon>Ascomycota</taxon>
        <taxon>Saccharomycotina</taxon>
        <taxon>Saccharomycetes</taxon>
        <taxon>Saccharomycetales</taxon>
        <taxon>Saccharomycetaceae</taxon>
        <taxon>Lachancea</taxon>
    </lineage>
</organism>
<dbReference type="PANTHER" id="PTHR48025:SF1">
    <property type="entry name" value="RRM DOMAIN-CONTAINING PROTEIN"/>
    <property type="match status" value="1"/>
</dbReference>
<evidence type="ECO:0000259" key="4">
    <source>
        <dbReference type="PROSITE" id="PS50102"/>
    </source>
</evidence>
<feature type="domain" description="RRM" evidence="4">
    <location>
        <begin position="210"/>
        <end position="300"/>
    </location>
</feature>
<dbReference type="InterPro" id="IPR035979">
    <property type="entry name" value="RBD_domain_sf"/>
</dbReference>
<dbReference type="AlphaFoldDB" id="C5DDW2"/>
<dbReference type="RefSeq" id="XP_002552411.1">
    <property type="nucleotide sequence ID" value="XM_002552365.1"/>
</dbReference>
<evidence type="ECO:0000313" key="5">
    <source>
        <dbReference type="EMBL" id="CAR21973.1"/>
    </source>
</evidence>
<sequence>MSADELTEPQLKRRLSDASNTDETSTEKKPRAEPKKYREYTTVIVRNLPQSYNFHKVRKLFNSCGKVGHVDVHTSTDGQCKVARIEFENYSDVLSALTKSGKVLGGNEIEVEELSKSTLWATNFPPTYDQGKLMQLFGQFGGTVLSVRLPSLRFDSRRRFAYIDMASKQEASLALEKLDGVEIENYKMIVKLSQPSNAAARTDKAVIERRQVLVRNLNYNTNEAALSAIFAKFGHVEQINLPRTRENKHGEIDTKGETKERLNEGFAFITFSDASCARSSLSLNGTEIDNRILDVTLADRRPYLERQKVKHIMASKNQDGSVLGIYPLSDKIPTPQIRCFIVEQAKVKKEDIKKIYLVPDHEGALVVARSGPIAAKISLSIHGSLFNKRTIMCCSPKELQRQVHARYGRSSTKQRTHEDSKDIEITRSAPPLEGEKKMNNEDFRKLFLGA</sequence>
<evidence type="ECO:0000256" key="3">
    <source>
        <dbReference type="SAM" id="MobiDB-lite"/>
    </source>
</evidence>
<name>C5DDW2_LACTC</name>